<dbReference type="EMBL" id="CP016176">
    <property type="protein sequence ID" value="AOM40632.1"/>
    <property type="molecule type" value="Genomic_DNA"/>
</dbReference>
<organism evidence="3 5">
    <name type="scientific">Xenorhabdus hominickii</name>
    <dbReference type="NCBI Taxonomy" id="351679"/>
    <lineage>
        <taxon>Bacteria</taxon>
        <taxon>Pseudomonadati</taxon>
        <taxon>Pseudomonadota</taxon>
        <taxon>Gammaproteobacteria</taxon>
        <taxon>Enterobacterales</taxon>
        <taxon>Morganellaceae</taxon>
        <taxon>Xenorhabdus</taxon>
    </lineage>
</organism>
<dbReference type="RefSeq" id="WP_069316338.1">
    <property type="nucleotide sequence ID" value="NZ_CAWNQJ010000046.1"/>
</dbReference>
<evidence type="ECO:0000259" key="1">
    <source>
        <dbReference type="Pfam" id="PF25136"/>
    </source>
</evidence>
<name>A0A2G0QB40_XENHO</name>
<dbReference type="Pfam" id="PF25136">
    <property type="entry name" value="DUF7823"/>
    <property type="match status" value="1"/>
</dbReference>
<dbReference type="Proteomes" id="UP000225433">
    <property type="component" value="Unassembled WGS sequence"/>
</dbReference>
<dbReference type="Proteomes" id="UP000094600">
    <property type="component" value="Chromosome"/>
</dbReference>
<sequence length="173" mass="19517">MSNFNKPVNAFPSSMLVVDVTLGIGHDILNDGAFTNTYWGYFSEEGAVFEAEESNLMPASGALAVIKNTTDISRTVVFYWIDSLDDSMPIFIWNAHSYKNDKSYNRLQALFEKDLYITVDGVTYALGKKSPDFGNALGDYKVINWYKNNAEAQKLGYILKQTGVTKRLQINWK</sequence>
<evidence type="ECO:0000313" key="3">
    <source>
        <dbReference type="EMBL" id="PHM56426.1"/>
    </source>
</evidence>
<feature type="domain" description="DUF7823" evidence="1">
    <location>
        <begin position="60"/>
        <end position="173"/>
    </location>
</feature>
<reference evidence="2 4" key="1">
    <citation type="submission" date="2016-06" db="EMBL/GenBank/DDBJ databases">
        <title>Bacterial characters and pathogenicity of Xenorhabdus hominickii from an entomopathogenic nematode, Steinernema monticolum.</title>
        <authorList>
            <person name="Park Y."/>
            <person name="Kim Y."/>
        </authorList>
    </citation>
    <scope>NUCLEOTIDE SEQUENCE [LARGE SCALE GENOMIC DNA]</scope>
    <source>
        <strain evidence="2 4">ANU1</strain>
    </source>
</reference>
<keyword evidence="4" id="KW-1185">Reference proteome</keyword>
<gene>
    <name evidence="2" type="ORF">A9255_08540</name>
    <name evidence="3" type="ORF">Xhom_01915</name>
</gene>
<evidence type="ECO:0000313" key="5">
    <source>
        <dbReference type="Proteomes" id="UP000225433"/>
    </source>
</evidence>
<evidence type="ECO:0000313" key="4">
    <source>
        <dbReference type="Proteomes" id="UP000094600"/>
    </source>
</evidence>
<accession>A0A2G0QB40</accession>
<protein>
    <recommendedName>
        <fullName evidence="1">DUF7823 domain-containing protein</fullName>
    </recommendedName>
</protein>
<proteinExistence type="predicted"/>
<dbReference type="InterPro" id="IPR056725">
    <property type="entry name" value="DUF7823"/>
</dbReference>
<dbReference type="KEGG" id="xho:A9255_08540"/>
<reference evidence="3 5" key="2">
    <citation type="journal article" date="2017" name="Nat. Microbiol.">
        <title>Natural product diversity associated with the nematode symbionts Photorhabdus and Xenorhabdus.</title>
        <authorList>
            <person name="Tobias N.J."/>
            <person name="Wolff H."/>
            <person name="Djahanschiri B."/>
            <person name="Grundmann F."/>
            <person name="Kronenwerth M."/>
            <person name="Shi Y.M."/>
            <person name="Simonyi S."/>
            <person name="Grun P."/>
            <person name="Shapiro-Ilan D."/>
            <person name="Pidot S.J."/>
            <person name="Stinear T.P."/>
            <person name="Ebersberger I."/>
            <person name="Bode H.B."/>
        </authorList>
    </citation>
    <scope>NUCLEOTIDE SEQUENCE [LARGE SCALE GENOMIC DNA]</scope>
    <source>
        <strain evidence="3 5">DSM 17903</strain>
    </source>
</reference>
<dbReference type="EMBL" id="NJAI01000002">
    <property type="protein sequence ID" value="PHM56426.1"/>
    <property type="molecule type" value="Genomic_DNA"/>
</dbReference>
<dbReference type="OrthoDB" id="6443358at2"/>
<evidence type="ECO:0000313" key="2">
    <source>
        <dbReference type="EMBL" id="AOM40632.1"/>
    </source>
</evidence>
<dbReference type="AlphaFoldDB" id="A0A2G0QB40"/>